<dbReference type="AlphaFoldDB" id="A0A6C0M2V5"/>
<reference evidence="1" key="1">
    <citation type="journal article" date="2020" name="Nature">
        <title>Giant virus diversity and host interactions through global metagenomics.</title>
        <authorList>
            <person name="Schulz F."/>
            <person name="Roux S."/>
            <person name="Paez-Espino D."/>
            <person name="Jungbluth S."/>
            <person name="Walsh D.A."/>
            <person name="Denef V.J."/>
            <person name="McMahon K.D."/>
            <person name="Konstantinidis K.T."/>
            <person name="Eloe-Fadrosh E.A."/>
            <person name="Kyrpides N.C."/>
            <person name="Woyke T."/>
        </authorList>
    </citation>
    <scope>NUCLEOTIDE SEQUENCE</scope>
    <source>
        <strain evidence="1">GVMAG-S-1035124-57</strain>
    </source>
</reference>
<dbReference type="EMBL" id="MN740631">
    <property type="protein sequence ID" value="QHU36648.1"/>
    <property type="molecule type" value="Genomic_DNA"/>
</dbReference>
<sequence>MLLHPNVKQDWKALHPNVKRFFSKCESCYADWRSKIANIFATPQLRVRFCSRMCVSKIANLLLLAQKQVFTICSFLR</sequence>
<name>A0A6C0M2V5_9ZZZZ</name>
<evidence type="ECO:0000313" key="1">
    <source>
        <dbReference type="EMBL" id="QHU36648.1"/>
    </source>
</evidence>
<proteinExistence type="predicted"/>
<protein>
    <submittedName>
        <fullName evidence="1">Uncharacterized protein</fullName>
    </submittedName>
</protein>
<accession>A0A6C0M2V5</accession>
<organism evidence="1">
    <name type="scientific">viral metagenome</name>
    <dbReference type="NCBI Taxonomy" id="1070528"/>
    <lineage>
        <taxon>unclassified sequences</taxon>
        <taxon>metagenomes</taxon>
        <taxon>organismal metagenomes</taxon>
    </lineage>
</organism>